<dbReference type="Proteomes" id="UP001209318">
    <property type="component" value="Unassembled WGS sequence"/>
</dbReference>
<dbReference type="RefSeq" id="WP_263074249.1">
    <property type="nucleotide sequence ID" value="NZ_JAOUSF010000005.1"/>
</dbReference>
<proteinExistence type="predicted"/>
<gene>
    <name evidence="2" type="ORF">OEV98_15405</name>
</gene>
<accession>A0AAE3IX02</accession>
<feature type="signal peptide" evidence="1">
    <location>
        <begin position="1"/>
        <end position="26"/>
    </location>
</feature>
<protein>
    <submittedName>
        <fullName evidence="2">Uncharacterized protein</fullName>
    </submittedName>
</protein>
<evidence type="ECO:0000256" key="1">
    <source>
        <dbReference type="SAM" id="SignalP"/>
    </source>
</evidence>
<name>A0AAE3IX02_9BACI</name>
<evidence type="ECO:0000313" key="2">
    <source>
        <dbReference type="EMBL" id="MCU9614931.1"/>
    </source>
</evidence>
<dbReference type="EMBL" id="JAOUSF010000005">
    <property type="protein sequence ID" value="MCU9614931.1"/>
    <property type="molecule type" value="Genomic_DNA"/>
</dbReference>
<dbReference type="AlphaFoldDB" id="A0AAE3IX02"/>
<evidence type="ECO:0000313" key="3">
    <source>
        <dbReference type="Proteomes" id="UP001209318"/>
    </source>
</evidence>
<organism evidence="2 3">
    <name type="scientific">Perspicuibacillus lycopersici</name>
    <dbReference type="NCBI Taxonomy" id="1325689"/>
    <lineage>
        <taxon>Bacteria</taxon>
        <taxon>Bacillati</taxon>
        <taxon>Bacillota</taxon>
        <taxon>Bacilli</taxon>
        <taxon>Bacillales</taxon>
        <taxon>Bacillaceae</taxon>
        <taxon>Perspicuibacillus</taxon>
    </lineage>
</organism>
<sequence length="106" mass="11338">MKKILKFLGAAIVTFCMIASPLNTSAAGNTNDSKSIAAYSKQITNYLRVYTGVVVPPSSYYYNQGGWSGTLKLTSWQSTGSEILAYYSGTVSCSGPCVMTKAPETK</sequence>
<keyword evidence="1" id="KW-0732">Signal</keyword>
<comment type="caution">
    <text evidence="2">The sequence shown here is derived from an EMBL/GenBank/DDBJ whole genome shotgun (WGS) entry which is preliminary data.</text>
</comment>
<keyword evidence="3" id="KW-1185">Reference proteome</keyword>
<feature type="chain" id="PRO_5041969567" evidence="1">
    <location>
        <begin position="27"/>
        <end position="106"/>
    </location>
</feature>
<reference evidence="2" key="1">
    <citation type="submission" date="2022-10" db="EMBL/GenBank/DDBJ databases">
        <title>Description of Fervidibacillus gen. nov. in the family Fervidibacillaceae fam. nov. with two species, Fervidibacillus albus sp. nov., and Fervidibacillus halotolerans sp. nov., isolated from tidal flat sediments.</title>
        <authorList>
            <person name="Kwon K.K."/>
            <person name="Yang S.-H."/>
        </authorList>
    </citation>
    <scope>NUCLEOTIDE SEQUENCE</scope>
    <source>
        <strain evidence="2">JCM 19140</strain>
    </source>
</reference>